<keyword evidence="2" id="KW-1185">Reference proteome</keyword>
<reference evidence="1 2" key="1">
    <citation type="submission" date="2021-02" db="EMBL/GenBank/DDBJ databases">
        <title>De Novo genome assembly of isolated myxobacteria.</title>
        <authorList>
            <person name="Stevens D.C."/>
        </authorList>
    </citation>
    <scope>NUCLEOTIDE SEQUENCE [LARGE SCALE GENOMIC DNA]</scope>
    <source>
        <strain evidence="2">SCPEA02</strain>
    </source>
</reference>
<proteinExistence type="predicted"/>
<evidence type="ECO:0000313" key="1">
    <source>
        <dbReference type="EMBL" id="QSQ19582.1"/>
    </source>
</evidence>
<evidence type="ECO:0000313" key="2">
    <source>
        <dbReference type="Proteomes" id="UP000662747"/>
    </source>
</evidence>
<name>A0ABX7NPY3_9BACT</name>
<dbReference type="EMBL" id="CP071090">
    <property type="protein sequence ID" value="QSQ19582.1"/>
    <property type="molecule type" value="Genomic_DNA"/>
</dbReference>
<dbReference type="RefSeq" id="WP_206721166.1">
    <property type="nucleotide sequence ID" value="NZ_CP071090.1"/>
</dbReference>
<organism evidence="1 2">
    <name type="scientific">Pyxidicoccus parkwayensis</name>
    <dbReference type="NCBI Taxonomy" id="2813578"/>
    <lineage>
        <taxon>Bacteria</taxon>
        <taxon>Pseudomonadati</taxon>
        <taxon>Myxococcota</taxon>
        <taxon>Myxococcia</taxon>
        <taxon>Myxococcales</taxon>
        <taxon>Cystobacterineae</taxon>
        <taxon>Myxococcaceae</taxon>
        <taxon>Pyxidicoccus</taxon>
    </lineage>
</organism>
<sequence>MGRKGWRMGKAISAFLDMDKLLGKNFEDGLANLDAAVRSGGQNAAPAPQAAPTLAL</sequence>
<protein>
    <submittedName>
        <fullName evidence="1">Uncharacterized protein</fullName>
    </submittedName>
</protein>
<dbReference type="Proteomes" id="UP000662747">
    <property type="component" value="Chromosome"/>
</dbReference>
<gene>
    <name evidence="1" type="ORF">JY651_30240</name>
</gene>
<accession>A0ABX7NPY3</accession>